<comment type="caution">
    <text evidence="1">The sequence shown here is derived from an EMBL/GenBank/DDBJ whole genome shotgun (WGS) entry which is preliminary data.</text>
</comment>
<reference evidence="1 2" key="1">
    <citation type="journal article" date="2013" name="Genome Announc.">
        <title>Draft Genome Sequence of Sphingobium lactosutens Strain DS20T, Isolated from a Hexachlorocyclohexane Dumpsite.</title>
        <authorList>
            <person name="Kumar R."/>
            <person name="Dwivedi V."/>
            <person name="Negi V."/>
            <person name="Khurana J.P."/>
            <person name="Lal R."/>
        </authorList>
    </citation>
    <scope>NUCLEOTIDE SEQUENCE [LARGE SCALE GENOMIC DNA]</scope>
    <source>
        <strain evidence="1 2">DS20</strain>
    </source>
</reference>
<dbReference type="EMBL" id="ATDP01000109">
    <property type="protein sequence ID" value="EQB10866.1"/>
    <property type="molecule type" value="Genomic_DNA"/>
</dbReference>
<sequence>MAEGRIFRRLLLGCGNEYAVMLSMGLAERVAGQLEEVVVGVEDRSRKIELDANLRAVDRLQLAPIFGAAHPITRGTRGTRDADAGEK</sequence>
<proteinExistence type="predicted"/>
<name>T0H3E1_9SPHN</name>
<evidence type="ECO:0000313" key="2">
    <source>
        <dbReference type="Proteomes" id="UP000015531"/>
    </source>
</evidence>
<organism evidence="1 2">
    <name type="scientific">Sphingobium lactosutens DS20</name>
    <dbReference type="NCBI Taxonomy" id="1331060"/>
    <lineage>
        <taxon>Bacteria</taxon>
        <taxon>Pseudomonadati</taxon>
        <taxon>Pseudomonadota</taxon>
        <taxon>Alphaproteobacteria</taxon>
        <taxon>Sphingomonadales</taxon>
        <taxon>Sphingomonadaceae</taxon>
        <taxon>Sphingobium</taxon>
    </lineage>
</organism>
<keyword evidence="2" id="KW-1185">Reference proteome</keyword>
<dbReference type="AlphaFoldDB" id="T0H3E1"/>
<evidence type="ECO:0000313" key="1">
    <source>
        <dbReference type="EMBL" id="EQB10866.1"/>
    </source>
</evidence>
<protein>
    <submittedName>
        <fullName evidence="1">Uncharacterized protein</fullName>
    </submittedName>
</protein>
<accession>T0H3E1</accession>
<dbReference type="Proteomes" id="UP000015531">
    <property type="component" value="Unassembled WGS sequence"/>
</dbReference>
<gene>
    <name evidence="1" type="ORF">RLDS_25860</name>
</gene>